<dbReference type="Proteomes" id="UP001197974">
    <property type="component" value="Chromosome"/>
</dbReference>
<keyword evidence="3" id="KW-1185">Reference proteome</keyword>
<keyword evidence="2" id="KW-0808">Transferase</keyword>
<dbReference type="Pfam" id="PF13524">
    <property type="entry name" value="Glyco_trans_1_2"/>
    <property type="match status" value="1"/>
</dbReference>
<accession>A0ABY9JW33</accession>
<dbReference type="EMBL" id="CP129013">
    <property type="protein sequence ID" value="WLR42968.1"/>
    <property type="molecule type" value="Genomic_DNA"/>
</dbReference>
<dbReference type="RefSeq" id="WP_226538785.1">
    <property type="nucleotide sequence ID" value="NZ_CP129013.1"/>
</dbReference>
<name>A0ABY9JW33_9BACI</name>
<organism evidence="2 3">
    <name type="scientific">Bacillus carboniphilus</name>
    <dbReference type="NCBI Taxonomy" id="86663"/>
    <lineage>
        <taxon>Bacteria</taxon>
        <taxon>Bacillati</taxon>
        <taxon>Bacillota</taxon>
        <taxon>Bacilli</taxon>
        <taxon>Bacillales</taxon>
        <taxon>Bacillaceae</taxon>
        <taxon>Bacillus</taxon>
    </lineage>
</organism>
<evidence type="ECO:0000259" key="1">
    <source>
        <dbReference type="Pfam" id="PF13524"/>
    </source>
</evidence>
<dbReference type="GO" id="GO:0016757">
    <property type="term" value="F:glycosyltransferase activity"/>
    <property type="evidence" value="ECO:0007669"/>
    <property type="project" value="UniProtKB-KW"/>
</dbReference>
<dbReference type="InterPro" id="IPR055259">
    <property type="entry name" value="YkvP/CgeB_Glyco_trans-like"/>
</dbReference>
<dbReference type="EC" id="2.4.-.-" evidence="2"/>
<evidence type="ECO:0000313" key="3">
    <source>
        <dbReference type="Proteomes" id="UP001197974"/>
    </source>
</evidence>
<evidence type="ECO:0000313" key="2">
    <source>
        <dbReference type="EMBL" id="WLR42968.1"/>
    </source>
</evidence>
<reference evidence="2 3" key="1">
    <citation type="submission" date="2023-06" db="EMBL/GenBank/DDBJ databases">
        <title>Five Gram-positive bacteria isolated from mangrove sediments in Shenzhen, Guangdong, China.</title>
        <authorList>
            <person name="Yu S."/>
            <person name="Zheng W."/>
            <person name="Huang Y."/>
        </authorList>
    </citation>
    <scope>NUCLEOTIDE SEQUENCE [LARGE SCALE GENOMIC DNA]</scope>
    <source>
        <strain evidence="2 3">SaN35-3</strain>
    </source>
</reference>
<keyword evidence="2" id="KW-0328">Glycosyltransferase</keyword>
<gene>
    <name evidence="2" type="ORF">LC087_01745</name>
</gene>
<feature type="domain" description="Spore protein YkvP/CgeB glycosyl transferase-like" evidence="1">
    <location>
        <begin position="157"/>
        <end position="314"/>
    </location>
</feature>
<protein>
    <submittedName>
        <fullName evidence="2">Glycosyltransferase</fullName>
        <ecNumber evidence="2">2.4.-.-</ecNumber>
    </submittedName>
</protein>
<proteinExistence type="predicted"/>
<sequence length="320" mass="38257">MNILYISSGHKRIYEWFDECIKRALNSLGSSYSFFDPFEPTTNLNKVLNRQSFDLMLTMVGDKLSNKKLSIIKNHQIPTCIWLTEDPYYLRYTAEYFFHYDYVFTIDQASQRFYKSKQHKNVYHLPLATDLRTYRPPKENQKQLFDVTLVGYPYENRKEIIQTLIDETPYKIQLVGRWFNELTPSQRKRVSISPWKYPRKVSSIYNAGKINLNLLRPMTDKHNDIIRGVNNKSINNRTFDLAACQAFQIKQRVEDVYDYFEEEKEIVTFKNLEDCLEKIHYYLPRKQLRDQIAKEAYQKVISKHTFTNRLEKIFSIVNGN</sequence>